<evidence type="ECO:0000256" key="7">
    <source>
        <dbReference type="RuleBase" id="RU610713"/>
    </source>
</evidence>
<dbReference type="GO" id="GO:0005975">
    <property type="term" value="P:carbohydrate metabolic process"/>
    <property type="evidence" value="ECO:0007669"/>
    <property type="project" value="UniProtKB-UniRule"/>
</dbReference>
<organism evidence="8">
    <name type="scientific">Platymeris rhadamanthus</name>
    <name type="common">Red spot assassin bug</name>
    <dbReference type="NCBI Taxonomy" id="1134088"/>
    <lineage>
        <taxon>Eukaryota</taxon>
        <taxon>Metazoa</taxon>
        <taxon>Ecdysozoa</taxon>
        <taxon>Arthropoda</taxon>
        <taxon>Hexapoda</taxon>
        <taxon>Insecta</taxon>
        <taxon>Pterygota</taxon>
        <taxon>Neoptera</taxon>
        <taxon>Paraneoptera</taxon>
        <taxon>Hemiptera</taxon>
        <taxon>Heteroptera</taxon>
        <taxon>Panheteroptera</taxon>
        <taxon>Cimicomorpha</taxon>
        <taxon>Reduviidae</taxon>
        <taxon>Platymeris</taxon>
    </lineage>
</organism>
<keyword evidence="3" id="KW-0325">Glycoprotein</keyword>
<dbReference type="Gene3D" id="3.20.20.70">
    <property type="entry name" value="Aldolase class I"/>
    <property type="match status" value="1"/>
</dbReference>
<sequence length="355" mass="41112">MVRCKSIALGFIFIGAIAKTIYAQRKEFSVYWNVPTFQCHKYGFNFTNVARYGILQNSNDVFRGERITILYDPGLYPAIIDGKDRNGGVPQEGNLDTHLKKFKTQLLEAIPDPDFKGIGIIDFEHWRPIFRENWASLDIYRKRSKEIEKKKHPFLNRTIIEKKATSRFEKSAFTFMDDTLSLAISLRPKAKWGYYGYPFCFNFSPKNLQKECTKEVKIDNDRSTWMYKTGTALFPSVYLQQKILNEGKRAKLIEYRVLEGKRIATMGRSQLLLLPYTYYKYTDTLTFLSQGDMKSNILEPKKAGADGIIIWGSSADVNTKKKCNQLHDYIEKVIGPIMKSMGKQESKDDKKQNEI</sequence>
<feature type="active site" description="Proton donor" evidence="5">
    <location>
        <position position="124"/>
    </location>
</feature>
<dbReference type="PRINTS" id="PR00846">
    <property type="entry name" value="GLHYDRLASE56"/>
</dbReference>
<dbReference type="AlphaFoldDB" id="A0A6B9L6N3"/>
<protein>
    <recommendedName>
        <fullName evidence="7">Hyaluronidase</fullName>
        <ecNumber evidence="7">3.2.1.35</ecNumber>
    </recommendedName>
</protein>
<dbReference type="PIRSF" id="PIRSF038193">
    <property type="entry name" value="Hyaluronidase"/>
    <property type="match status" value="1"/>
</dbReference>
<keyword evidence="2 6" id="KW-1015">Disulfide bond</keyword>
<dbReference type="InterPro" id="IPR013785">
    <property type="entry name" value="Aldolase_TIM"/>
</dbReference>
<dbReference type="Pfam" id="PF01630">
    <property type="entry name" value="Glyco_hydro_56"/>
    <property type="match status" value="1"/>
</dbReference>
<keyword evidence="7" id="KW-0326">Glycosidase</keyword>
<dbReference type="EC" id="3.2.1.35" evidence="7"/>
<comment type="similarity">
    <text evidence="1 4 7">Belongs to the glycosyl hydrolase 56 family.</text>
</comment>
<dbReference type="SUPFAM" id="SSF51445">
    <property type="entry name" value="(Trans)glycosidases"/>
    <property type="match status" value="1"/>
</dbReference>
<evidence type="ECO:0000256" key="4">
    <source>
        <dbReference type="PIRNR" id="PIRNR038193"/>
    </source>
</evidence>
<evidence type="ECO:0000256" key="6">
    <source>
        <dbReference type="PIRSR" id="PIRSR038193-3"/>
    </source>
</evidence>
<evidence type="ECO:0000256" key="2">
    <source>
        <dbReference type="ARBA" id="ARBA00023157"/>
    </source>
</evidence>
<feature type="disulfide bond" evidence="6">
    <location>
        <begin position="200"/>
        <end position="212"/>
    </location>
</feature>
<dbReference type="InterPro" id="IPR001329">
    <property type="entry name" value="Venom_Hyaluronidase"/>
</dbReference>
<keyword evidence="7" id="KW-0378">Hydrolase</keyword>
<dbReference type="InterPro" id="IPR018155">
    <property type="entry name" value="Hyaluronidase"/>
</dbReference>
<feature type="disulfide bond" evidence="6">
    <location>
        <begin position="39"/>
        <end position="323"/>
    </location>
</feature>
<dbReference type="GO" id="GO:0004415">
    <property type="term" value="F:hyalurononglucosaminidase activity"/>
    <property type="evidence" value="ECO:0007669"/>
    <property type="project" value="UniProtKB-UniRule"/>
</dbReference>
<dbReference type="PANTHER" id="PTHR11769:SF35">
    <property type="entry name" value="HYALURONIDASE"/>
    <property type="match status" value="1"/>
</dbReference>
<comment type="catalytic activity">
    <reaction evidence="7">
        <text>Random hydrolysis of (1-&gt;4)-linkages between N-acetyl-beta-D-glucosamine and D-glucuronate residues in hyaluronate.</text>
        <dbReference type="EC" id="3.2.1.35"/>
    </reaction>
</comment>
<dbReference type="GO" id="GO:0006952">
    <property type="term" value="P:defense response"/>
    <property type="evidence" value="ECO:0007669"/>
    <property type="project" value="InterPro"/>
</dbReference>
<reference evidence="8" key="1">
    <citation type="journal article" date="2019" name="Toxins">
        <title>Missiles of mass disruption: composition and glandular origin of venom used as a projectile defensive weapon by the assassin bug Platymeris rhadamanthus.</title>
        <authorList>
            <person name="Walker A.A."/>
            <person name="Robinson S.D."/>
            <person name="Undheim E.A.B."/>
            <person name="Jin J."/>
            <person name="Han X."/>
            <person name="Fry B.G."/>
            <person name="Vetter I."/>
            <person name="King G.F."/>
        </authorList>
    </citation>
    <scope>NUCLEOTIDE SEQUENCE</scope>
    <source>
        <tissue evidence="8">Venom glands</tissue>
    </source>
</reference>
<accession>A0A6B9L6N3</accession>
<dbReference type="InterPro" id="IPR017853">
    <property type="entry name" value="GH"/>
</dbReference>
<dbReference type="GO" id="GO:0030214">
    <property type="term" value="P:hyaluronan catabolic process"/>
    <property type="evidence" value="ECO:0007669"/>
    <property type="project" value="TreeGrafter"/>
</dbReference>
<evidence type="ECO:0000256" key="1">
    <source>
        <dbReference type="ARBA" id="ARBA00008871"/>
    </source>
</evidence>
<proteinExistence type="evidence at transcript level"/>
<name>A0A6B9L6N3_PLARH</name>
<dbReference type="PRINTS" id="PR00847">
    <property type="entry name" value="HYALURONDASE"/>
</dbReference>
<evidence type="ECO:0000313" key="8">
    <source>
        <dbReference type="EMBL" id="QHB21608.1"/>
    </source>
</evidence>
<dbReference type="PANTHER" id="PTHR11769">
    <property type="entry name" value="HYALURONIDASE"/>
    <property type="match status" value="1"/>
</dbReference>
<evidence type="ECO:0000256" key="5">
    <source>
        <dbReference type="PIRSR" id="PIRSR038193-1"/>
    </source>
</evidence>
<dbReference type="EMBL" id="MN208419">
    <property type="protein sequence ID" value="QHB21608.1"/>
    <property type="molecule type" value="mRNA"/>
</dbReference>
<evidence type="ECO:0000256" key="3">
    <source>
        <dbReference type="ARBA" id="ARBA00023180"/>
    </source>
</evidence>